<evidence type="ECO:0000313" key="3">
    <source>
        <dbReference type="EMBL" id="MET3616550.1"/>
    </source>
</evidence>
<dbReference type="PANTHER" id="PTHR30487">
    <property type="entry name" value="TYPE 4 PREPILIN-LIKE PROTEINS LEADER PEPTIDE-PROCESSING ENZYME"/>
    <property type="match status" value="1"/>
</dbReference>
<evidence type="ECO:0000313" key="4">
    <source>
        <dbReference type="Proteomes" id="UP001549162"/>
    </source>
</evidence>
<dbReference type="Pfam" id="PF06750">
    <property type="entry name" value="A24_N_bact"/>
    <property type="match status" value="1"/>
</dbReference>
<sequence>MSNNLYFYYIILFLFGSSLSSFYYLFFYRRERKEDFIFKRSYCENCKTTLSIVDIIPVASYILNKGKCHYCKNEIGIDKFLTELIVGLLSLLFGYKHGFSLSLILIIMELNIIFYIGFIDYLTGYIYNIDVGLLFIINCIYKILYTEQITYSLIISLILGLIFLLIYFFTHMIGLGDCIYVFVCGFILHSIYDAFLFFNVTFLSAAIISIILLVTKRKMLKDSISFGPFISVGLLTALFFR</sequence>
<dbReference type="EC" id="2.1.1.-" evidence="3"/>
<dbReference type="GO" id="GO:0004190">
    <property type="term" value="F:aspartic-type endopeptidase activity"/>
    <property type="evidence" value="ECO:0007669"/>
    <property type="project" value="UniProtKB-EC"/>
</dbReference>
<keyword evidence="4" id="KW-1185">Reference proteome</keyword>
<dbReference type="InterPro" id="IPR050882">
    <property type="entry name" value="Prepilin_peptidase/N-MTase"/>
</dbReference>
<dbReference type="EC" id="3.4.23.43" evidence="3"/>
<comment type="caution">
    <text evidence="3">The sequence shown here is derived from an EMBL/GenBank/DDBJ whole genome shotgun (WGS) entry which is preliminary data.</text>
</comment>
<dbReference type="RefSeq" id="WP_354366557.1">
    <property type="nucleotide sequence ID" value="NZ_JBEPMA010000001.1"/>
</dbReference>
<dbReference type="PANTHER" id="PTHR30487:SF0">
    <property type="entry name" value="PREPILIN LEADER PEPTIDASE_N-METHYLTRANSFERASE-RELATED"/>
    <property type="match status" value="1"/>
</dbReference>
<dbReference type="InterPro" id="IPR010627">
    <property type="entry name" value="Prepilin_pept_A24_N"/>
</dbReference>
<reference evidence="3 4" key="1">
    <citation type="submission" date="2024-06" db="EMBL/GenBank/DDBJ databases">
        <title>Genomic Encyclopedia of Type Strains, Phase IV (KMG-IV): sequencing the most valuable type-strain genomes for metagenomic binning, comparative biology and taxonomic classification.</title>
        <authorList>
            <person name="Goeker M."/>
        </authorList>
    </citation>
    <scope>NUCLEOTIDE SEQUENCE [LARGE SCALE GENOMIC DNA]</scope>
    <source>
        <strain evidence="3 4">DSM 21460</strain>
    </source>
</reference>
<feature type="transmembrane region" description="Helical" evidence="1">
    <location>
        <begin position="99"/>
        <end position="119"/>
    </location>
</feature>
<feature type="transmembrane region" description="Helical" evidence="1">
    <location>
        <begin position="125"/>
        <end position="144"/>
    </location>
</feature>
<protein>
    <submittedName>
        <fullName evidence="3">Leader peptidase (Prepilin peptidase)/N-methyltransferase</fullName>
        <ecNumber evidence="3">2.1.1.-</ecNumber>
        <ecNumber evidence="3">3.4.23.43</ecNumber>
    </submittedName>
</protein>
<dbReference type="Proteomes" id="UP001549162">
    <property type="component" value="Unassembled WGS sequence"/>
</dbReference>
<feature type="transmembrane region" description="Helical" evidence="1">
    <location>
        <begin position="151"/>
        <end position="173"/>
    </location>
</feature>
<feature type="transmembrane region" description="Helical" evidence="1">
    <location>
        <begin position="224"/>
        <end position="240"/>
    </location>
</feature>
<evidence type="ECO:0000259" key="2">
    <source>
        <dbReference type="Pfam" id="PF06750"/>
    </source>
</evidence>
<accession>A0ABV2J9F0</accession>
<dbReference type="EMBL" id="JBEPMA010000001">
    <property type="protein sequence ID" value="MET3616550.1"/>
    <property type="molecule type" value="Genomic_DNA"/>
</dbReference>
<dbReference type="GO" id="GO:0032259">
    <property type="term" value="P:methylation"/>
    <property type="evidence" value="ECO:0007669"/>
    <property type="project" value="UniProtKB-KW"/>
</dbReference>
<keyword evidence="3" id="KW-0808">Transferase</keyword>
<name>A0ABV2J9F0_9FIRM</name>
<evidence type="ECO:0000256" key="1">
    <source>
        <dbReference type="SAM" id="Phobius"/>
    </source>
</evidence>
<gene>
    <name evidence="3" type="ORF">ABID14_000170</name>
</gene>
<dbReference type="GO" id="GO:0008168">
    <property type="term" value="F:methyltransferase activity"/>
    <property type="evidence" value="ECO:0007669"/>
    <property type="project" value="UniProtKB-KW"/>
</dbReference>
<keyword evidence="1" id="KW-0472">Membrane</keyword>
<feature type="domain" description="Prepilin peptidase A24 N-terminal" evidence="2">
    <location>
        <begin position="14"/>
        <end position="95"/>
    </location>
</feature>
<organism evidence="3 4">
    <name type="scientific">Peptoniphilus olsenii</name>
    <dbReference type="NCBI Taxonomy" id="411570"/>
    <lineage>
        <taxon>Bacteria</taxon>
        <taxon>Bacillati</taxon>
        <taxon>Bacillota</taxon>
        <taxon>Tissierellia</taxon>
        <taxon>Tissierellales</taxon>
        <taxon>Peptoniphilaceae</taxon>
        <taxon>Peptoniphilus</taxon>
    </lineage>
</organism>
<keyword evidence="1" id="KW-0812">Transmembrane</keyword>
<proteinExistence type="predicted"/>
<feature type="transmembrane region" description="Helical" evidence="1">
    <location>
        <begin position="6"/>
        <end position="26"/>
    </location>
</feature>
<keyword evidence="3" id="KW-0489">Methyltransferase</keyword>
<keyword evidence="3" id="KW-0378">Hydrolase</keyword>
<feature type="transmembrane region" description="Helical" evidence="1">
    <location>
        <begin position="179"/>
        <end position="212"/>
    </location>
</feature>
<keyword evidence="1" id="KW-1133">Transmembrane helix</keyword>